<keyword evidence="1" id="KW-0175">Coiled coil</keyword>
<reference evidence="3" key="1">
    <citation type="submission" date="2023-07" db="EMBL/GenBank/DDBJ databases">
        <title>Gilvimarinus algae sp. nov., isolated from the surface of Kelp.</title>
        <authorList>
            <person name="Sun Y.Y."/>
            <person name="Gong Y."/>
            <person name="Du Z.J."/>
        </authorList>
    </citation>
    <scope>NUCLEOTIDE SEQUENCE</scope>
    <source>
        <strain evidence="3">SDUM040014</strain>
    </source>
</reference>
<evidence type="ECO:0000313" key="4">
    <source>
        <dbReference type="Proteomes" id="UP001168380"/>
    </source>
</evidence>
<name>A0ABT8TIV4_9GAMM</name>
<evidence type="ECO:0000256" key="1">
    <source>
        <dbReference type="SAM" id="Coils"/>
    </source>
</evidence>
<dbReference type="Pfam" id="PF04612">
    <property type="entry name" value="T2SSM"/>
    <property type="match status" value="1"/>
</dbReference>
<keyword evidence="4" id="KW-1185">Reference proteome</keyword>
<feature type="coiled-coil region" evidence="1">
    <location>
        <begin position="45"/>
        <end position="105"/>
    </location>
</feature>
<accession>A0ABT8TIV4</accession>
<proteinExistence type="predicted"/>
<protein>
    <submittedName>
        <fullName evidence="3">Type II secretion system protein GspM</fullName>
    </submittedName>
</protein>
<keyword evidence="2" id="KW-0812">Transmembrane</keyword>
<dbReference type="RefSeq" id="WP_302713592.1">
    <property type="nucleotide sequence ID" value="NZ_JAULRT010000059.1"/>
</dbReference>
<evidence type="ECO:0000256" key="2">
    <source>
        <dbReference type="SAM" id="Phobius"/>
    </source>
</evidence>
<keyword evidence="2" id="KW-0472">Membrane</keyword>
<keyword evidence="2" id="KW-1133">Transmembrane helix</keyword>
<comment type="caution">
    <text evidence="3">The sequence shown here is derived from an EMBL/GenBank/DDBJ whole genome shotgun (WGS) entry which is preliminary data.</text>
</comment>
<organism evidence="3 4">
    <name type="scientific">Gilvimarinus algae</name>
    <dbReference type="NCBI Taxonomy" id="3058037"/>
    <lineage>
        <taxon>Bacteria</taxon>
        <taxon>Pseudomonadati</taxon>
        <taxon>Pseudomonadota</taxon>
        <taxon>Gammaproteobacteria</taxon>
        <taxon>Cellvibrionales</taxon>
        <taxon>Cellvibrionaceae</taxon>
        <taxon>Gilvimarinus</taxon>
    </lineage>
</organism>
<dbReference type="EMBL" id="JAULRT010000059">
    <property type="protein sequence ID" value="MDO3382993.1"/>
    <property type="molecule type" value="Genomic_DNA"/>
</dbReference>
<dbReference type="InterPro" id="IPR007690">
    <property type="entry name" value="T2SS_GspM"/>
</dbReference>
<evidence type="ECO:0000313" key="3">
    <source>
        <dbReference type="EMBL" id="MDO3382993.1"/>
    </source>
</evidence>
<gene>
    <name evidence="3" type="primary">gspM</name>
    <name evidence="3" type="ORF">QWI16_12510</name>
</gene>
<sequence>MNLDKLNDQIDKLSLRERVIVLAAVLLVLYGLWYLFWFGSALAERDASEARLQTERTEQQQLQQQIDTFRQLASGQALQSKRAELQAAEQRLASIDAQLAELTNGLIRADQLARVLQDVLAQTASLTLLEVVTEPVTRVSVTDASAAAEASAQDQTQPQPQKSAGVYRHSVKVTVSGRYFDVLDLIRRLESLEWRFYWESLHYEVIGYPNALVIIRVYTLSAEEGRLGV</sequence>
<dbReference type="Proteomes" id="UP001168380">
    <property type="component" value="Unassembled WGS sequence"/>
</dbReference>
<feature type="transmembrane region" description="Helical" evidence="2">
    <location>
        <begin position="20"/>
        <end position="43"/>
    </location>
</feature>